<organism evidence="3 4">
    <name type="scientific">Spirosoma sordidisoli</name>
    <dbReference type="NCBI Taxonomy" id="2502893"/>
    <lineage>
        <taxon>Bacteria</taxon>
        <taxon>Pseudomonadati</taxon>
        <taxon>Bacteroidota</taxon>
        <taxon>Cytophagia</taxon>
        <taxon>Cytophagales</taxon>
        <taxon>Cytophagaceae</taxon>
        <taxon>Spirosoma</taxon>
    </lineage>
</organism>
<dbReference type="Gene3D" id="3.40.50.2000">
    <property type="entry name" value="Glycogen Phosphorylase B"/>
    <property type="match status" value="2"/>
</dbReference>
<keyword evidence="4" id="KW-1185">Reference proteome</keyword>
<dbReference type="PANTHER" id="PTHR30160">
    <property type="entry name" value="TETRAACYLDISACCHARIDE 4'-KINASE-RELATED"/>
    <property type="match status" value="1"/>
</dbReference>
<protein>
    <submittedName>
        <fullName evidence="3">Glycosyltransferase family 9 protein</fullName>
    </submittedName>
</protein>
<keyword evidence="2 3" id="KW-0808">Transferase</keyword>
<dbReference type="Pfam" id="PF01075">
    <property type="entry name" value="Glyco_transf_9"/>
    <property type="match status" value="1"/>
</dbReference>
<proteinExistence type="predicted"/>
<dbReference type="InterPro" id="IPR051199">
    <property type="entry name" value="LPS_LOS_Heptosyltrfase"/>
</dbReference>
<dbReference type="EMBL" id="SBLB01000001">
    <property type="protein sequence ID" value="RYC70924.1"/>
    <property type="molecule type" value="Genomic_DNA"/>
</dbReference>
<dbReference type="CDD" id="cd03789">
    <property type="entry name" value="GT9_LPS_heptosyltransferase"/>
    <property type="match status" value="1"/>
</dbReference>
<dbReference type="GO" id="GO:0005829">
    <property type="term" value="C:cytosol"/>
    <property type="evidence" value="ECO:0007669"/>
    <property type="project" value="TreeGrafter"/>
</dbReference>
<reference evidence="3 4" key="1">
    <citation type="submission" date="2019-01" db="EMBL/GenBank/DDBJ databases">
        <title>Spirosoma flava sp. nov., a propanil-degrading bacterium isolated from herbicide-contaminated soil.</title>
        <authorList>
            <person name="Zhang L."/>
            <person name="Jiang J.-D."/>
        </authorList>
    </citation>
    <scope>NUCLEOTIDE SEQUENCE [LARGE SCALE GENOMIC DNA]</scope>
    <source>
        <strain evidence="3 4">TY50</strain>
    </source>
</reference>
<name>A0A4Q2UND2_9BACT</name>
<gene>
    <name evidence="3" type="ORF">EQG79_01875</name>
</gene>
<sequence length="332" mass="37932">MASPVKILVLQFASIGDMVLASPVVRCLKQQIHHAEVHICTKRAYLPIVEHNPYIDKRHYAGESPTELIQQLRAERFDLVVDLQNNVLTAFLKAALMVRSYSVRTFRLRQWLYQRWKVNVIPPQHVVDRYFEALAPLGIEDDEMGLDYFIPYKDQVEPDWLPASHQHNYVAYAIGGRHQTARMPVAKMVELCRKINFPIVLLGDKADRVFGDEVARALGNQLIYNACGQFNLNQSASIIQGARVVFSHDTGLMQIAAAFGKRVYSIWGSTMPGFGRFPYRTPYVRLEKLGLSCRPCTVGTNGTCPLKHFRCMNDISFDFVVKELQKKKKNFE</sequence>
<dbReference type="GO" id="GO:0009244">
    <property type="term" value="P:lipopolysaccharide core region biosynthetic process"/>
    <property type="evidence" value="ECO:0007669"/>
    <property type="project" value="TreeGrafter"/>
</dbReference>
<evidence type="ECO:0000256" key="1">
    <source>
        <dbReference type="ARBA" id="ARBA00022676"/>
    </source>
</evidence>
<evidence type="ECO:0000313" key="4">
    <source>
        <dbReference type="Proteomes" id="UP000290407"/>
    </source>
</evidence>
<keyword evidence="1" id="KW-0328">Glycosyltransferase</keyword>
<dbReference type="AlphaFoldDB" id="A0A4Q2UND2"/>
<accession>A0A4Q2UND2</accession>
<dbReference type="InterPro" id="IPR002201">
    <property type="entry name" value="Glyco_trans_9"/>
</dbReference>
<dbReference type="GO" id="GO:0008713">
    <property type="term" value="F:ADP-heptose-lipopolysaccharide heptosyltransferase activity"/>
    <property type="evidence" value="ECO:0007669"/>
    <property type="project" value="TreeGrafter"/>
</dbReference>
<dbReference type="SUPFAM" id="SSF53756">
    <property type="entry name" value="UDP-Glycosyltransferase/glycogen phosphorylase"/>
    <property type="match status" value="1"/>
</dbReference>
<dbReference type="RefSeq" id="WP_129599533.1">
    <property type="nucleotide sequence ID" value="NZ_SBLB01000001.1"/>
</dbReference>
<dbReference type="Proteomes" id="UP000290407">
    <property type="component" value="Unassembled WGS sequence"/>
</dbReference>
<evidence type="ECO:0000256" key="2">
    <source>
        <dbReference type="ARBA" id="ARBA00022679"/>
    </source>
</evidence>
<comment type="caution">
    <text evidence="3">The sequence shown here is derived from an EMBL/GenBank/DDBJ whole genome shotgun (WGS) entry which is preliminary data.</text>
</comment>
<evidence type="ECO:0000313" key="3">
    <source>
        <dbReference type="EMBL" id="RYC70924.1"/>
    </source>
</evidence>